<keyword evidence="3" id="KW-1185">Reference proteome</keyword>
<feature type="signal peptide" evidence="1">
    <location>
        <begin position="1"/>
        <end position="18"/>
    </location>
</feature>
<evidence type="ECO:0000313" key="3">
    <source>
        <dbReference type="Proteomes" id="UP001524318"/>
    </source>
</evidence>
<dbReference type="Pfam" id="PF01547">
    <property type="entry name" value="SBP_bac_1"/>
    <property type="match status" value="1"/>
</dbReference>
<sequence length="419" mass="45500">MRLLAKGAVALTAIAVLAGCSAGAGSDASGKTQLDWWVINPSSPSAAAAQEKIITDFQAANPDITIKKTNRAVDAHKDALRTSIGTAAAPDIYDFWAGPGLGGELVKNGASADLSAQYTEYKWPERFTEAALGPVTQYGGYHGVPWKLNGEAMYYNKALFEQAGIAEVPKTMDELNDAAAKLKDAGITPIEFGGTVNWHVMRLLDTFLEGYCGSDTFDKLVTKHANWGQEECVTESFTNLQKWSKDYFNSGFIGINNDEASSLFFNGKAAMALEGDWFNAQIKDKATKAEDYGVFPLPTGTGRMYGFEQAMYITKDSKHADAAAKFLDFMMSTPVQKETLGKFSTQSVNKEVKPTGTDELTKSWEGIFAAAKGLYMNNDQNLSQSQTTEYWRIQNLVATGGLDPAKAGAEFQKFLDSSK</sequence>
<dbReference type="RefSeq" id="WP_254748513.1">
    <property type="nucleotide sequence ID" value="NZ_JANCLV010000003.1"/>
</dbReference>
<evidence type="ECO:0000313" key="2">
    <source>
        <dbReference type="EMBL" id="MCP8999319.1"/>
    </source>
</evidence>
<organism evidence="2 3">
    <name type="scientific">Pseudarthrobacter humi</name>
    <dbReference type="NCBI Taxonomy" id="2952523"/>
    <lineage>
        <taxon>Bacteria</taxon>
        <taxon>Bacillati</taxon>
        <taxon>Actinomycetota</taxon>
        <taxon>Actinomycetes</taxon>
        <taxon>Micrococcales</taxon>
        <taxon>Micrococcaceae</taxon>
        <taxon>Pseudarthrobacter</taxon>
    </lineage>
</organism>
<dbReference type="SUPFAM" id="SSF53850">
    <property type="entry name" value="Periplasmic binding protein-like II"/>
    <property type="match status" value="1"/>
</dbReference>
<feature type="chain" id="PRO_5045132207" evidence="1">
    <location>
        <begin position="19"/>
        <end position="419"/>
    </location>
</feature>
<dbReference type="EMBL" id="JANCLV010000003">
    <property type="protein sequence ID" value="MCP8999319.1"/>
    <property type="molecule type" value="Genomic_DNA"/>
</dbReference>
<dbReference type="Proteomes" id="UP001524318">
    <property type="component" value="Unassembled WGS sequence"/>
</dbReference>
<dbReference type="InterPro" id="IPR006059">
    <property type="entry name" value="SBP"/>
</dbReference>
<evidence type="ECO:0000256" key="1">
    <source>
        <dbReference type="SAM" id="SignalP"/>
    </source>
</evidence>
<dbReference type="PROSITE" id="PS51257">
    <property type="entry name" value="PROKAR_LIPOPROTEIN"/>
    <property type="match status" value="1"/>
</dbReference>
<comment type="caution">
    <text evidence="2">The sequence shown here is derived from an EMBL/GenBank/DDBJ whole genome shotgun (WGS) entry which is preliminary data.</text>
</comment>
<dbReference type="PANTHER" id="PTHR43649:SF12">
    <property type="entry name" value="DIACETYLCHITOBIOSE BINDING PROTEIN DASA"/>
    <property type="match status" value="1"/>
</dbReference>
<reference evidence="2 3" key="1">
    <citation type="submission" date="2022-06" db="EMBL/GenBank/DDBJ databases">
        <title>Pseudarthrobacter sp. strain RMG13 Genome sequencing and assembly.</title>
        <authorList>
            <person name="Kim I."/>
        </authorList>
    </citation>
    <scope>NUCLEOTIDE SEQUENCE [LARGE SCALE GENOMIC DNA]</scope>
    <source>
        <strain evidence="2 3">RMG13</strain>
    </source>
</reference>
<keyword evidence="1" id="KW-0732">Signal</keyword>
<dbReference type="PANTHER" id="PTHR43649">
    <property type="entry name" value="ARABINOSE-BINDING PROTEIN-RELATED"/>
    <property type="match status" value="1"/>
</dbReference>
<protein>
    <submittedName>
        <fullName evidence="2">ABC transporter substrate-binding protein</fullName>
    </submittedName>
</protein>
<accession>A0ABT1LLJ9</accession>
<gene>
    <name evidence="2" type="ORF">NFC73_06140</name>
</gene>
<proteinExistence type="predicted"/>
<name>A0ABT1LLJ9_9MICC</name>
<dbReference type="InterPro" id="IPR050490">
    <property type="entry name" value="Bact_solute-bd_prot1"/>
</dbReference>
<dbReference type="Gene3D" id="3.40.190.10">
    <property type="entry name" value="Periplasmic binding protein-like II"/>
    <property type="match status" value="2"/>
</dbReference>